<organism evidence="1 2">
    <name type="scientific">Sapientia aquatica</name>
    <dbReference type="NCBI Taxonomy" id="1549640"/>
    <lineage>
        <taxon>Bacteria</taxon>
        <taxon>Pseudomonadati</taxon>
        <taxon>Pseudomonadota</taxon>
        <taxon>Betaproteobacteria</taxon>
        <taxon>Burkholderiales</taxon>
        <taxon>Oxalobacteraceae</taxon>
        <taxon>Sapientia</taxon>
    </lineage>
</organism>
<evidence type="ECO:0000313" key="1">
    <source>
        <dbReference type="EMBL" id="TDK61192.1"/>
    </source>
</evidence>
<accession>A0A4R5VRD8</accession>
<dbReference type="AlphaFoldDB" id="A0A4R5VRD8"/>
<dbReference type="EMBL" id="SMYL01000014">
    <property type="protein sequence ID" value="TDK61192.1"/>
    <property type="molecule type" value="Genomic_DNA"/>
</dbReference>
<evidence type="ECO:0000313" key="2">
    <source>
        <dbReference type="Proteomes" id="UP000294829"/>
    </source>
</evidence>
<gene>
    <name evidence="1" type="ORF">E2I14_17525</name>
</gene>
<comment type="caution">
    <text evidence="1">The sequence shown here is derived from an EMBL/GenBank/DDBJ whole genome shotgun (WGS) entry which is preliminary data.</text>
</comment>
<dbReference type="RefSeq" id="WP_133330938.1">
    <property type="nucleotide sequence ID" value="NZ_SMYL01000014.1"/>
</dbReference>
<dbReference type="OrthoDB" id="5540949at2"/>
<sequence length="93" mass="10397">MNFKKTKHVAARQSQRGITSSMVDYVAINGIEENDKIILGRKEVLQLLAAIKDEERLLMKILDKGGVVVVAEGDSIITTYNRSSRRSRAARSH</sequence>
<protein>
    <submittedName>
        <fullName evidence="1">DUF4258 domain-containing protein</fullName>
    </submittedName>
</protein>
<reference evidence="1 2" key="1">
    <citation type="submission" date="2019-03" db="EMBL/GenBank/DDBJ databases">
        <title>Sapientia aquatica gen. nov., sp. nov., isolated from a crater lake.</title>
        <authorList>
            <person name="Felfoldi T."/>
            <person name="Szabo A."/>
            <person name="Toth E."/>
            <person name="Schumann P."/>
            <person name="Keki Z."/>
            <person name="Marialigeti K."/>
            <person name="Mathe I."/>
        </authorList>
    </citation>
    <scope>NUCLEOTIDE SEQUENCE [LARGE SCALE GENOMIC DNA]</scope>
    <source>
        <strain evidence="1 2">SA-152</strain>
    </source>
</reference>
<keyword evidence="2" id="KW-1185">Reference proteome</keyword>
<dbReference type="Proteomes" id="UP000294829">
    <property type="component" value="Unassembled WGS sequence"/>
</dbReference>
<proteinExistence type="predicted"/>
<name>A0A4R5VRD8_9BURK</name>